<feature type="modified residue" description="N6-(pyridoxal phosphate)lysine" evidence="10">
    <location>
        <position position="478"/>
    </location>
</feature>
<evidence type="ECO:0000256" key="8">
    <source>
        <dbReference type="ARBA" id="ARBA00023277"/>
    </source>
</evidence>
<dbReference type="Gene3D" id="3.40.50.2000">
    <property type="entry name" value="Glycogen Phosphorylase B"/>
    <property type="match status" value="3"/>
</dbReference>
<proteinExistence type="inferred from homology"/>
<keyword evidence="8" id="KW-0119">Carbohydrate metabolism</keyword>
<dbReference type="SUPFAM" id="SSF53756">
    <property type="entry name" value="UDP-Glycosyltransferase/glycogen phosphorylase"/>
    <property type="match status" value="1"/>
</dbReference>
<dbReference type="GO" id="GO:0030170">
    <property type="term" value="F:pyridoxal phosphate binding"/>
    <property type="evidence" value="ECO:0007669"/>
    <property type="project" value="InterPro"/>
</dbReference>
<name>Q8GDP8_HELMO</name>
<sequence>MGTRFLNEFGRLVHDKKETNLCQEVNSGGYAARKNLKYPTTDGKLPRVAYFCMEYGLHEELPIYAGGLGVLAGDYLKAAHDSGLPMVAIGILWNQDYTHQFIGEQGRPYDTYPNIRFDSVKDTGVTVQVRVRGADVVCKVHKVDSYGNVPLYLLDTNFPGSEHGWMTNRLYGGSGQDRVAAEIILGIGGIRALRALGIEVDLYHLNEGHATFCGFELIREKMTHYGMTFHQAWEDVRKELIFTTHTPVEAGNEVHGHDLLRLMEAYNGLTYEQVKDIGGDPFNMTVAALRLSHIANGVSKLHGQTACKMWSDVHNAACIISVTNGVHNRTWQDHSISDAFEHKGDLWEAHLNNKYRLVDYIERHRNVRLNPDNLIVGFARRAAPYKRSDLIFRTAEVIEPLLQERKLQLVFSGKAHPNDGIGKDIIQQLVRMSEKYGNSVVFLENYNMEVARYMVRGCDVWLNNPRRPLEASGTSGMKAAMNGVLNLSTVDGWVGEGLQHQVSGWLINPDIEAHLQEWEQDERDLRELYRVLLNEVIPTYYNNRNYWIQMMRASIDMARWQFSSHRMIREYFDLMYELTRDAQEMDLTSMPMHHPEMDRTESPFPSPYNQ</sequence>
<evidence type="ECO:0000256" key="1">
    <source>
        <dbReference type="ARBA" id="ARBA00001275"/>
    </source>
</evidence>
<reference evidence="11" key="1">
    <citation type="journal article" date="2002" name="Science">
        <title>Whole-genome analysis of photosynthetic prokaryotes.</title>
        <authorList>
            <person name="Raymond J."/>
            <person name="Zhaxybayeva O."/>
            <person name="Gogarten J.P."/>
            <person name="Gerdes S.Y."/>
            <person name="Blankenship R.E."/>
        </authorList>
    </citation>
    <scope>NUCLEOTIDE SEQUENCE</scope>
</reference>
<dbReference type="PANTHER" id="PTHR42655">
    <property type="entry name" value="GLYCOGEN PHOSPHORYLASE"/>
    <property type="match status" value="1"/>
</dbReference>
<evidence type="ECO:0000256" key="7">
    <source>
        <dbReference type="ARBA" id="ARBA00022898"/>
    </source>
</evidence>
<dbReference type="EMBL" id="AY142928">
    <property type="protein sequence ID" value="AAN87532.1"/>
    <property type="molecule type" value="Genomic_DNA"/>
</dbReference>
<feature type="non-terminal residue" evidence="11">
    <location>
        <position position="610"/>
    </location>
</feature>
<reference evidence="11" key="2">
    <citation type="submission" date="2002-08" db="EMBL/GenBank/DDBJ databases">
        <authorList>
            <person name="Liolios K.G."/>
            <person name="Chu L."/>
            <person name="Ostrovskaya O."/>
            <person name="Mendybaeva N."/>
            <person name="Koukharenko V."/>
            <person name="Gerdes S."/>
            <person name="Kyrpides N."/>
            <person name="Overbeek R."/>
        </authorList>
    </citation>
    <scope>NUCLEOTIDE SEQUENCE</scope>
</reference>
<evidence type="ECO:0000256" key="5">
    <source>
        <dbReference type="ARBA" id="ARBA00022676"/>
    </source>
</evidence>
<comment type="cofactor">
    <cofactor evidence="2">
        <name>pyridoxal 5'-phosphate</name>
        <dbReference type="ChEBI" id="CHEBI:597326"/>
    </cofactor>
</comment>
<accession>Q8GDP8</accession>
<comment type="catalytic activity">
    <reaction evidence="1">
        <text>[(1-&gt;4)-alpha-D-glucosyl](n) + phosphate = [(1-&gt;4)-alpha-D-glucosyl](n-1) + alpha-D-glucose 1-phosphate</text>
        <dbReference type="Rhea" id="RHEA:41732"/>
        <dbReference type="Rhea" id="RHEA-COMP:9584"/>
        <dbReference type="Rhea" id="RHEA-COMP:9586"/>
        <dbReference type="ChEBI" id="CHEBI:15444"/>
        <dbReference type="ChEBI" id="CHEBI:43474"/>
        <dbReference type="ChEBI" id="CHEBI:58601"/>
        <dbReference type="EC" id="2.4.1.1"/>
    </reaction>
</comment>
<evidence type="ECO:0000256" key="4">
    <source>
        <dbReference type="ARBA" id="ARBA00012591"/>
    </source>
</evidence>
<dbReference type="AlphaFoldDB" id="Q8GDP8"/>
<dbReference type="EC" id="2.4.1.1" evidence="4"/>
<evidence type="ECO:0000313" key="11">
    <source>
        <dbReference type="EMBL" id="AAN87532.1"/>
    </source>
</evidence>
<dbReference type="PANTHER" id="PTHR42655:SF1">
    <property type="entry name" value="GLYCOGEN PHOSPHORYLASE"/>
    <property type="match status" value="1"/>
</dbReference>
<evidence type="ECO:0000256" key="10">
    <source>
        <dbReference type="PIRSR" id="PIRSR000460-1"/>
    </source>
</evidence>
<comment type="function">
    <text evidence="9">Phosphorylase is an important allosteric enzyme in carbohydrate metabolism. Enzymes from different sources differ in their regulatory mechanisms and in their natural substrates. However, all known phosphorylases share catalytic and structural properties.</text>
</comment>
<dbReference type="GO" id="GO:0005975">
    <property type="term" value="P:carbohydrate metabolic process"/>
    <property type="evidence" value="ECO:0007669"/>
    <property type="project" value="InterPro"/>
</dbReference>
<keyword evidence="7 10" id="KW-0663">Pyridoxal phosphate</keyword>
<dbReference type="CAZy" id="GT35">
    <property type="family name" value="Glycosyltransferase Family 35"/>
</dbReference>
<dbReference type="InterPro" id="IPR035090">
    <property type="entry name" value="Pyridoxal_P_attach_site"/>
</dbReference>
<comment type="similarity">
    <text evidence="3">Belongs to the glycogen phosphorylase family.</text>
</comment>
<dbReference type="NCBIfam" id="TIGR02094">
    <property type="entry name" value="more_P_ylases"/>
    <property type="match status" value="1"/>
</dbReference>
<dbReference type="Pfam" id="PF00343">
    <property type="entry name" value="Phosphorylase"/>
    <property type="match status" value="1"/>
</dbReference>
<protein>
    <recommendedName>
        <fullName evidence="4">glycogen phosphorylase</fullName>
        <ecNumber evidence="4">2.4.1.1</ecNumber>
    </recommendedName>
</protein>
<dbReference type="InterPro" id="IPR052182">
    <property type="entry name" value="Glycogen/Maltodextrin_Phosph"/>
</dbReference>
<dbReference type="InterPro" id="IPR011834">
    <property type="entry name" value="Agluc_phsphrylas"/>
</dbReference>
<evidence type="ECO:0000256" key="9">
    <source>
        <dbReference type="ARBA" id="ARBA00025174"/>
    </source>
</evidence>
<dbReference type="GO" id="GO:0008184">
    <property type="term" value="F:glycogen phosphorylase activity"/>
    <property type="evidence" value="ECO:0007669"/>
    <property type="project" value="InterPro"/>
</dbReference>
<evidence type="ECO:0000256" key="2">
    <source>
        <dbReference type="ARBA" id="ARBA00001933"/>
    </source>
</evidence>
<dbReference type="InterPro" id="IPR000811">
    <property type="entry name" value="Glyco_trans_35"/>
</dbReference>
<evidence type="ECO:0000256" key="6">
    <source>
        <dbReference type="ARBA" id="ARBA00022679"/>
    </source>
</evidence>
<organism evidence="11">
    <name type="scientific">Heliobacterium mobile</name>
    <name type="common">Heliobacillus mobilis</name>
    <dbReference type="NCBI Taxonomy" id="28064"/>
    <lineage>
        <taxon>Bacteria</taxon>
        <taxon>Bacillati</taxon>
        <taxon>Bacillota</taxon>
        <taxon>Clostridia</taxon>
        <taxon>Eubacteriales</taxon>
        <taxon>Heliobacteriaceae</taxon>
        <taxon>Heliobacterium</taxon>
    </lineage>
</organism>
<keyword evidence="5 11" id="KW-0328">Glycosyltransferase</keyword>
<dbReference type="PIRSF" id="PIRSF000460">
    <property type="entry name" value="Pprylas_GlgP"/>
    <property type="match status" value="1"/>
</dbReference>
<evidence type="ECO:0000256" key="3">
    <source>
        <dbReference type="ARBA" id="ARBA00006047"/>
    </source>
</evidence>
<keyword evidence="6 11" id="KW-0808">Transferase</keyword>
<dbReference type="PROSITE" id="PS00102">
    <property type="entry name" value="PHOSPHORYLASE"/>
    <property type="match status" value="1"/>
</dbReference>